<name>A0A180FYM0_PUCT1</name>
<sequence length="361" mass="41133">MSIEAEINSIHLQLGQLQIRLTDLESRFKPIPSNSKQSTRPETVIAGECPLTSGNISGLSASTRGHSSASSRSYGTLRSRSFKVMRHLINVVDLSNFEDVAGKHKKIHRKRVNFDDSATSLPPTSKARMPSNPKSVPITQSNVLRNCHPKRPSKKRTDLTAKSDVPRIYHPKRPRVDPKALVEQLSEETHTIDADPPTNQPGPTTPQPKLDDQTLQRPIAEPFEYNDLKRWSTRYALLKNDPNVLDLLPTSRKTLRFIPTSIIATIKEIPQKSKKLLESQILGIWELKEGTSTAQLYEYTRPDDKTSIEHQAFKFTGFAWKGHLGQQPPRIKDLSDDISQGSRCLRWYWFKDLWLLYYFDD</sequence>
<keyword evidence="4" id="KW-1185">Reference proteome</keyword>
<feature type="region of interest" description="Disordered" evidence="1">
    <location>
        <begin position="112"/>
        <end position="214"/>
    </location>
</feature>
<reference evidence="3" key="4">
    <citation type="submission" date="2025-05" db="UniProtKB">
        <authorList>
            <consortium name="EnsemblFungi"/>
        </authorList>
    </citation>
    <scope>IDENTIFICATION</scope>
    <source>
        <strain evidence="3">isolate 1-1 / race 1 (BBBD)</strain>
    </source>
</reference>
<dbReference type="AlphaFoldDB" id="A0A180FYM0"/>
<dbReference type="OrthoDB" id="2509207at2759"/>
<reference evidence="2" key="2">
    <citation type="submission" date="2016-05" db="EMBL/GenBank/DDBJ databases">
        <title>Comparative analysis highlights variable genome content of wheat rusts and divergence of the mating loci.</title>
        <authorList>
            <person name="Cuomo C.A."/>
            <person name="Bakkeren G."/>
            <person name="Szabo L."/>
            <person name="Khalil H."/>
            <person name="Joly D."/>
            <person name="Goldberg J."/>
            <person name="Young S."/>
            <person name="Zeng Q."/>
            <person name="Fellers J."/>
        </authorList>
    </citation>
    <scope>NUCLEOTIDE SEQUENCE [LARGE SCALE GENOMIC DNA]</scope>
    <source>
        <strain evidence="2">1-1 BBBD Race 1</strain>
    </source>
</reference>
<dbReference type="EnsemblFungi" id="PTTG_30474-t43_1">
    <property type="protein sequence ID" value="PTTG_30474-t43_1-p1"/>
    <property type="gene ID" value="PTTG_30474"/>
</dbReference>
<organism evidence="2">
    <name type="scientific">Puccinia triticina (isolate 1-1 / race 1 (BBBD))</name>
    <name type="common">Brown leaf rust fungus</name>
    <dbReference type="NCBI Taxonomy" id="630390"/>
    <lineage>
        <taxon>Eukaryota</taxon>
        <taxon>Fungi</taxon>
        <taxon>Dikarya</taxon>
        <taxon>Basidiomycota</taxon>
        <taxon>Pucciniomycotina</taxon>
        <taxon>Pucciniomycetes</taxon>
        <taxon>Pucciniales</taxon>
        <taxon>Pucciniaceae</taxon>
        <taxon>Puccinia</taxon>
    </lineage>
</organism>
<reference evidence="3 4" key="3">
    <citation type="journal article" date="2017" name="G3 (Bethesda)">
        <title>Comparative analysis highlights variable genome content of wheat rusts and divergence of the mating loci.</title>
        <authorList>
            <person name="Cuomo C.A."/>
            <person name="Bakkeren G."/>
            <person name="Khalil H.B."/>
            <person name="Panwar V."/>
            <person name="Joly D."/>
            <person name="Linning R."/>
            <person name="Sakthikumar S."/>
            <person name="Song X."/>
            <person name="Adiconis X."/>
            <person name="Fan L."/>
            <person name="Goldberg J.M."/>
            <person name="Levin J.Z."/>
            <person name="Young S."/>
            <person name="Zeng Q."/>
            <person name="Anikster Y."/>
            <person name="Bruce M."/>
            <person name="Wang M."/>
            <person name="Yin C."/>
            <person name="McCallum B."/>
            <person name="Szabo L.J."/>
            <person name="Hulbert S."/>
            <person name="Chen X."/>
            <person name="Fellers J.P."/>
        </authorList>
    </citation>
    <scope>NUCLEOTIDE SEQUENCE</scope>
    <source>
        <strain evidence="4">Isolate 1-1 / race 1 (BBBD)</strain>
        <strain evidence="3">isolate 1-1 / race 1 (BBBD)</strain>
    </source>
</reference>
<evidence type="ECO:0000256" key="1">
    <source>
        <dbReference type="SAM" id="MobiDB-lite"/>
    </source>
</evidence>
<protein>
    <submittedName>
        <fullName evidence="2 3">Uncharacterized protein</fullName>
    </submittedName>
</protein>
<gene>
    <name evidence="2" type="ORF">PTTG_30474</name>
</gene>
<accession>A0A180FYM0</accession>
<feature type="compositionally biased region" description="Polar residues" evidence="1">
    <location>
        <begin position="132"/>
        <end position="144"/>
    </location>
</feature>
<evidence type="ECO:0000313" key="3">
    <source>
        <dbReference type="EnsemblFungi" id="PTTG_30474-t43_1-p1"/>
    </source>
</evidence>
<dbReference type="VEuPathDB" id="FungiDB:PTTG_30474"/>
<proteinExistence type="predicted"/>
<evidence type="ECO:0000313" key="4">
    <source>
        <dbReference type="Proteomes" id="UP000005240"/>
    </source>
</evidence>
<reference evidence="2" key="1">
    <citation type="submission" date="2009-11" db="EMBL/GenBank/DDBJ databases">
        <authorList>
            <consortium name="The Broad Institute Genome Sequencing Platform"/>
            <person name="Ward D."/>
            <person name="Feldgarden M."/>
            <person name="Earl A."/>
            <person name="Young S.K."/>
            <person name="Zeng Q."/>
            <person name="Koehrsen M."/>
            <person name="Alvarado L."/>
            <person name="Berlin A."/>
            <person name="Bochicchio J."/>
            <person name="Borenstein D."/>
            <person name="Chapman S.B."/>
            <person name="Chen Z."/>
            <person name="Engels R."/>
            <person name="Freedman E."/>
            <person name="Gellesch M."/>
            <person name="Goldberg J."/>
            <person name="Griggs A."/>
            <person name="Gujja S."/>
            <person name="Heilman E."/>
            <person name="Heiman D."/>
            <person name="Hepburn T."/>
            <person name="Howarth C."/>
            <person name="Jen D."/>
            <person name="Larson L."/>
            <person name="Lewis B."/>
            <person name="Mehta T."/>
            <person name="Park D."/>
            <person name="Pearson M."/>
            <person name="Roberts A."/>
            <person name="Saif S."/>
            <person name="Shea T."/>
            <person name="Shenoy N."/>
            <person name="Sisk P."/>
            <person name="Stolte C."/>
            <person name="Sykes S."/>
            <person name="Thomson T."/>
            <person name="Walk T."/>
            <person name="White J."/>
            <person name="Yandava C."/>
            <person name="Izard J."/>
            <person name="Baranova O.V."/>
            <person name="Blanton J.M."/>
            <person name="Tanner A.C."/>
            <person name="Dewhirst F.E."/>
            <person name="Haas B."/>
            <person name="Nusbaum C."/>
            <person name="Birren B."/>
        </authorList>
    </citation>
    <scope>NUCLEOTIDE SEQUENCE [LARGE SCALE GENOMIC DNA]</scope>
    <source>
        <strain evidence="2">1-1 BBBD Race 1</strain>
    </source>
</reference>
<dbReference type="Proteomes" id="UP000005240">
    <property type="component" value="Unassembled WGS sequence"/>
</dbReference>
<dbReference type="EMBL" id="ADAS02003980">
    <property type="protein sequence ID" value="OAV85505.1"/>
    <property type="molecule type" value="Genomic_DNA"/>
</dbReference>
<feature type="compositionally biased region" description="Basic and acidic residues" evidence="1">
    <location>
        <begin position="155"/>
        <end position="167"/>
    </location>
</feature>
<evidence type="ECO:0000313" key="2">
    <source>
        <dbReference type="EMBL" id="OAV85505.1"/>
    </source>
</evidence>